<organism evidence="7 9">
    <name type="scientific">Legionella quateirensis</name>
    <dbReference type="NCBI Taxonomy" id="45072"/>
    <lineage>
        <taxon>Bacteria</taxon>
        <taxon>Pseudomonadati</taxon>
        <taxon>Pseudomonadota</taxon>
        <taxon>Gammaproteobacteria</taxon>
        <taxon>Legionellales</taxon>
        <taxon>Legionellaceae</taxon>
        <taxon>Legionella</taxon>
    </lineage>
</organism>
<dbReference type="GO" id="GO:0032259">
    <property type="term" value="P:methylation"/>
    <property type="evidence" value="ECO:0007669"/>
    <property type="project" value="UniProtKB-KW"/>
</dbReference>
<comment type="catalytic activity">
    <reaction evidence="4">
        <text>L-glutaminyl-[ribosomal protein uL3] + S-adenosyl-L-methionine = N(5)-methyl-L-glutaminyl-[ribosomal protein uL3] + S-adenosyl-L-homocysteine + H(+)</text>
        <dbReference type="Rhea" id="RHEA:45020"/>
        <dbReference type="Rhea" id="RHEA-COMP:11063"/>
        <dbReference type="Rhea" id="RHEA-COMP:11064"/>
        <dbReference type="ChEBI" id="CHEBI:15378"/>
        <dbReference type="ChEBI" id="CHEBI:30011"/>
        <dbReference type="ChEBI" id="CHEBI:57856"/>
        <dbReference type="ChEBI" id="CHEBI:59789"/>
        <dbReference type="ChEBI" id="CHEBI:61891"/>
        <dbReference type="EC" id="2.1.1.298"/>
    </reaction>
</comment>
<keyword evidence="3 4" id="KW-0949">S-adenosyl-L-methionine</keyword>
<dbReference type="NCBIfam" id="TIGR03533">
    <property type="entry name" value="L3_gln_methyl"/>
    <property type="match status" value="1"/>
</dbReference>
<dbReference type="InterPro" id="IPR002052">
    <property type="entry name" value="DNA_methylase_N6_adenine_CS"/>
</dbReference>
<dbReference type="EMBL" id="UGOW01000001">
    <property type="protein sequence ID" value="STY18794.1"/>
    <property type="molecule type" value="Genomic_DNA"/>
</dbReference>
<keyword evidence="1 4" id="KW-0489">Methyltransferase</keyword>
<gene>
    <name evidence="4 7" type="primary">prmB</name>
    <name evidence="6" type="ORF">Lqua_2536</name>
    <name evidence="7" type="ORF">NCTC12376_02618</name>
</gene>
<keyword evidence="2 4" id="KW-0808">Transferase</keyword>
<dbReference type="GO" id="GO:0036009">
    <property type="term" value="F:protein-glutamine N-methyltransferase activity"/>
    <property type="evidence" value="ECO:0007669"/>
    <property type="project" value="UniProtKB-UniRule"/>
</dbReference>
<dbReference type="InterPro" id="IPR017127">
    <property type="entry name" value="Ribosome_uL3_MTase"/>
</dbReference>
<dbReference type="STRING" id="45072.Lqua_2536"/>
<evidence type="ECO:0000313" key="8">
    <source>
        <dbReference type="Proteomes" id="UP000054639"/>
    </source>
</evidence>
<comment type="function">
    <text evidence="4">Methylates ribosomal protein uL3 on a specific glutamine residue.</text>
</comment>
<comment type="similarity">
    <text evidence="4">Belongs to the protein N5-glutamine methyltransferase family. PrmB subfamily.</text>
</comment>
<dbReference type="GO" id="GO:0005829">
    <property type="term" value="C:cytosol"/>
    <property type="evidence" value="ECO:0007669"/>
    <property type="project" value="TreeGrafter"/>
</dbReference>
<dbReference type="PROSITE" id="PS00092">
    <property type="entry name" value="N6_MTASE"/>
    <property type="match status" value="1"/>
</dbReference>
<dbReference type="PANTHER" id="PTHR47806:SF1">
    <property type="entry name" value="RIBOSOMAL PROTEIN UL3 GLUTAMINE METHYLTRANSFERASE"/>
    <property type="match status" value="1"/>
</dbReference>
<dbReference type="InterPro" id="IPR007848">
    <property type="entry name" value="Small_mtfrase_dom"/>
</dbReference>
<dbReference type="CDD" id="cd02440">
    <property type="entry name" value="AdoMet_MTases"/>
    <property type="match status" value="1"/>
</dbReference>
<evidence type="ECO:0000256" key="1">
    <source>
        <dbReference type="ARBA" id="ARBA00022603"/>
    </source>
</evidence>
<dbReference type="AlphaFoldDB" id="A0A378KVC9"/>
<evidence type="ECO:0000259" key="5">
    <source>
        <dbReference type="Pfam" id="PF05175"/>
    </source>
</evidence>
<dbReference type="Proteomes" id="UP000054639">
    <property type="component" value="Unassembled WGS sequence"/>
</dbReference>
<dbReference type="InterPro" id="IPR029063">
    <property type="entry name" value="SAM-dependent_MTases_sf"/>
</dbReference>
<protein>
    <recommendedName>
        <fullName evidence="4">Ribosomal protein uL3 glutamine methyltransferase</fullName>
        <shortName evidence="4">uL3 MTase</shortName>
        <ecNumber evidence="4">2.1.1.298</ecNumber>
    </recommendedName>
    <alternativeName>
        <fullName evidence="4">N5-glutamine methyltransferase PrmB</fullName>
    </alternativeName>
</protein>
<accession>A0A378KVC9</accession>
<dbReference type="EMBL" id="LNYR01000034">
    <property type="protein sequence ID" value="KTD46433.1"/>
    <property type="molecule type" value="Genomic_DNA"/>
</dbReference>
<evidence type="ECO:0000313" key="6">
    <source>
        <dbReference type="EMBL" id="KTD46433.1"/>
    </source>
</evidence>
<dbReference type="Pfam" id="PF05175">
    <property type="entry name" value="MTS"/>
    <property type="match status" value="1"/>
</dbReference>
<feature type="domain" description="Methyltransferase small" evidence="5">
    <location>
        <begin position="146"/>
        <end position="230"/>
    </location>
</feature>
<name>A0A378KVC9_9GAMM</name>
<evidence type="ECO:0000313" key="9">
    <source>
        <dbReference type="Proteomes" id="UP000254230"/>
    </source>
</evidence>
<dbReference type="SUPFAM" id="SSF53335">
    <property type="entry name" value="S-adenosyl-L-methionine-dependent methyltransferases"/>
    <property type="match status" value="1"/>
</dbReference>
<reference evidence="6 8" key="1">
    <citation type="submission" date="2015-11" db="EMBL/GenBank/DDBJ databases">
        <title>Genomic analysis of 38 Legionella species identifies large and diverse effector repertoires.</title>
        <authorList>
            <person name="Burstein D."/>
            <person name="Amaro F."/>
            <person name="Zusman T."/>
            <person name="Lifshitz Z."/>
            <person name="Cohen O."/>
            <person name="Gilbert J.A."/>
            <person name="Pupko T."/>
            <person name="Shuman H.A."/>
            <person name="Segal G."/>
        </authorList>
    </citation>
    <scope>NUCLEOTIDE SEQUENCE [LARGE SCALE GENOMIC DNA]</scope>
    <source>
        <strain evidence="6 8">ATCC 49507</strain>
    </source>
</reference>
<evidence type="ECO:0000256" key="3">
    <source>
        <dbReference type="ARBA" id="ARBA00022691"/>
    </source>
</evidence>
<sequence>MFFFYRNRMLRAEVLMSSYIIKETQELVSILDFLRFSLSCAIDANLYYGHGTDNAWDDMRSLILRSLSLPYDCDPLLLNARLTTSEKKHLCQQLEKRINQRVPVPYLIKEAYFCDMPFYVDERVLIPRSPIAELINDQFSPWIEADQVHHILDLCTGSGCIAIACCYAFPDAQVDAVDISREALAVATINCERFEVEDQLTLIESDCFSRVPEIKYDLIVSNPPYVGKEEMQTLPDEYRHEPVLALETSNNGLAIVEKILKNAHDYLSDHGILVVEVGNSEELLCEAYPTVPFTWLEISIGGQGIFLLTKQQLDEFFN</sequence>
<dbReference type="InterPro" id="IPR004556">
    <property type="entry name" value="HemK-like"/>
</dbReference>
<evidence type="ECO:0000256" key="2">
    <source>
        <dbReference type="ARBA" id="ARBA00022679"/>
    </source>
</evidence>
<evidence type="ECO:0000313" key="7">
    <source>
        <dbReference type="EMBL" id="STY18794.1"/>
    </source>
</evidence>
<dbReference type="PANTHER" id="PTHR47806">
    <property type="entry name" value="50S RIBOSOMAL PROTEIN L3 GLUTAMINE METHYLTRANSFERASE"/>
    <property type="match status" value="1"/>
</dbReference>
<evidence type="ECO:0000256" key="4">
    <source>
        <dbReference type="HAMAP-Rule" id="MF_02125"/>
    </source>
</evidence>
<dbReference type="NCBIfam" id="TIGR00536">
    <property type="entry name" value="hemK_fam"/>
    <property type="match status" value="1"/>
</dbReference>
<dbReference type="HAMAP" id="MF_02125">
    <property type="entry name" value="L3_methyltr_PrmB"/>
    <property type="match status" value="1"/>
</dbReference>
<proteinExistence type="inferred from homology"/>
<dbReference type="GO" id="GO:0003676">
    <property type="term" value="F:nucleic acid binding"/>
    <property type="evidence" value="ECO:0007669"/>
    <property type="project" value="InterPro"/>
</dbReference>
<dbReference type="EC" id="2.1.1.298" evidence="4"/>
<dbReference type="PIRSF" id="PIRSF037167">
    <property type="entry name" value="Mtase_YfcB_prd"/>
    <property type="match status" value="1"/>
</dbReference>
<dbReference type="Proteomes" id="UP000254230">
    <property type="component" value="Unassembled WGS sequence"/>
</dbReference>
<dbReference type="FunFam" id="3.40.50.150:FF:000042">
    <property type="entry name" value="50S ribosomal protein L3 glutamine methyltransferase"/>
    <property type="match status" value="1"/>
</dbReference>
<keyword evidence="8" id="KW-1185">Reference proteome</keyword>
<reference evidence="7 9" key="2">
    <citation type="submission" date="2018-06" db="EMBL/GenBank/DDBJ databases">
        <authorList>
            <consortium name="Pathogen Informatics"/>
            <person name="Doyle S."/>
        </authorList>
    </citation>
    <scope>NUCLEOTIDE SEQUENCE [LARGE SCALE GENOMIC DNA]</scope>
    <source>
        <strain evidence="7 9">NCTC12376</strain>
    </source>
</reference>
<dbReference type="Gene3D" id="3.40.50.150">
    <property type="entry name" value="Vaccinia Virus protein VP39"/>
    <property type="match status" value="1"/>
</dbReference>